<dbReference type="PaxDb" id="211586-SO_2977"/>
<proteinExistence type="predicted"/>
<dbReference type="AlphaFoldDB" id="Q8ECZ4"/>
<feature type="compositionally biased region" description="Basic residues" evidence="1">
    <location>
        <begin position="66"/>
        <end position="83"/>
    </location>
</feature>
<evidence type="ECO:0000256" key="1">
    <source>
        <dbReference type="SAM" id="MobiDB-lite"/>
    </source>
</evidence>
<reference evidence="2 3" key="4">
    <citation type="journal article" date="2011" name="BMC Genomics">
        <title>Genome-wide protein localization prediction strategies for gram negative bacteria.</title>
        <authorList>
            <person name="Romine M.F."/>
        </authorList>
    </citation>
    <scope>NUCLEOTIDE SEQUENCE [LARGE SCALE GENOMIC DNA]</scope>
    <source>
        <strain evidence="3">ATCC 700550 / JCM 31522 / CIP 106686 / LMG 19005 / NCIMB 14063 / MR-1</strain>
    </source>
</reference>
<keyword evidence="3" id="KW-1185">Reference proteome</keyword>
<sequence length="83" mass="9842">MSKTVVLMCLWLYLAELRRALMQLELSHKVVISEPNRVKHVDGVVSCSMEIALPDCLKEHAEMRHISRRNKSDRKRNRADRWR</sequence>
<dbReference type="EMBL" id="AE014299">
    <property type="protein sequence ID" value="AAN55990.2"/>
    <property type="molecule type" value="Genomic_DNA"/>
</dbReference>
<dbReference type="STRING" id="211586.SO_2977"/>
<dbReference type="KEGG" id="son:SO_2977"/>
<dbReference type="PATRIC" id="fig|211586.12.peg.2874"/>
<dbReference type="Proteomes" id="UP000008186">
    <property type="component" value="Chromosome"/>
</dbReference>
<accession>Q8ECZ4</accession>
<name>Q8ECZ4_SHEON</name>
<dbReference type="RefSeq" id="WP_011072882.1">
    <property type="nucleotide sequence ID" value="NC_004347.2"/>
</dbReference>
<gene>
    <name evidence="2" type="ordered locus">SO_2977</name>
</gene>
<evidence type="ECO:0000313" key="3">
    <source>
        <dbReference type="Proteomes" id="UP000008186"/>
    </source>
</evidence>
<reference evidence="2 3" key="2">
    <citation type="journal article" date="2005" name="Proteomics">
        <title>Global detection and characterization of hypothetical proteins in Shewanella oneidensis MR-1 using LC-MS based proteomics.</title>
        <authorList>
            <person name="Elias D.A."/>
            <person name="Monroe M.E."/>
            <person name="Marshall M.J."/>
            <person name="Romine M.F."/>
            <person name="Belieav A.S."/>
            <person name="Fredrickson J.K."/>
            <person name="Anderson G.A."/>
            <person name="Smith R.D."/>
            <person name="Lipton M.S."/>
        </authorList>
    </citation>
    <scope>NUCLEOTIDE SEQUENCE [LARGE SCALE GENOMIC DNA]</scope>
    <source>
        <strain evidence="3">ATCC 700550 / JCM 31522 / CIP 106686 / LMG 19005 / NCIMB 14063 / MR-1</strain>
    </source>
</reference>
<reference evidence="2 3" key="1">
    <citation type="journal article" date="2002" name="Nat. Biotechnol.">
        <title>Genome sequence of the dissimilatory metal ion-reducing bacterium Shewanella oneidensis.</title>
        <authorList>
            <person name="Heidelberg J.F."/>
            <person name="Paulsen I.T."/>
            <person name="Nelson K.E."/>
            <person name="Gaidos E.J."/>
            <person name="Nelson W.C."/>
            <person name="Read T.D."/>
            <person name="Eisen J.A."/>
            <person name="Seshadri R."/>
            <person name="Ward N."/>
            <person name="Methe B."/>
            <person name="Clayton R.A."/>
            <person name="Meyer T."/>
            <person name="Tsapin A."/>
            <person name="Scott J."/>
            <person name="Beanan M."/>
            <person name="Brinkac L."/>
            <person name="Daugherty S."/>
            <person name="DeBoy R.T."/>
            <person name="Dodson R.J."/>
            <person name="Durkin A.S."/>
            <person name="Haft D.H."/>
            <person name="Kolonay J.F."/>
            <person name="Madupu R."/>
            <person name="Peterson J.D."/>
            <person name="Umayam L.A."/>
            <person name="White O."/>
            <person name="Wolf A.M."/>
            <person name="Vamathevan J."/>
            <person name="Weidman J."/>
            <person name="Impraim M."/>
            <person name="Lee K."/>
            <person name="Berry K."/>
            <person name="Lee C."/>
            <person name="Mueller J."/>
            <person name="Khouri H."/>
            <person name="Gill J."/>
            <person name="Utterback T.R."/>
            <person name="McDonald L.A."/>
            <person name="Feldblyum T.V."/>
            <person name="Smith H.O."/>
            <person name="Venter J.C."/>
            <person name="Nealson K.H."/>
            <person name="Fraser C.M."/>
        </authorList>
    </citation>
    <scope>NUCLEOTIDE SEQUENCE [LARGE SCALE GENOMIC DNA]</scope>
    <source>
        <strain evidence="3">ATCC 700550 / JCM 31522 / CIP 106686 / LMG 19005 / NCIMB 14063 / MR-1</strain>
    </source>
</reference>
<dbReference type="BioCyc" id="SONE211586:G1GMP-2752-MONOMER"/>
<evidence type="ECO:0000313" key="2">
    <source>
        <dbReference type="EMBL" id="AAN55990.2"/>
    </source>
</evidence>
<reference evidence="2 3" key="3">
    <citation type="journal article" date="2008" name="Appl. Environ. Microbiol.">
        <title>Identification of mobile elements and pseudogenes in the Shewanella oneidensis MR-1 genome.</title>
        <authorList>
            <person name="Romine M.F."/>
            <person name="Carlson T.S."/>
            <person name="Norbeck A.D."/>
            <person name="McCue L.A."/>
            <person name="Lipton M.S."/>
        </authorList>
    </citation>
    <scope>NUCLEOTIDE SEQUENCE [LARGE SCALE GENOMIC DNA]</scope>
    <source>
        <strain evidence="3">ATCC 700550 / JCM 31522 / CIP 106686 / LMG 19005 / NCIMB 14063 / MR-1</strain>
    </source>
</reference>
<feature type="region of interest" description="Disordered" evidence="1">
    <location>
        <begin position="64"/>
        <end position="83"/>
    </location>
</feature>
<dbReference type="HOGENOM" id="CLU_2540717_0_0_6"/>
<protein>
    <submittedName>
        <fullName evidence="2">Lambda phage uncharacterized protein</fullName>
    </submittedName>
</protein>
<dbReference type="OrthoDB" id="9978960at2"/>
<organism evidence="2 3">
    <name type="scientific">Shewanella oneidensis (strain ATCC 700550 / JCM 31522 / CIP 106686 / LMG 19005 / NCIMB 14063 / MR-1)</name>
    <dbReference type="NCBI Taxonomy" id="211586"/>
    <lineage>
        <taxon>Bacteria</taxon>
        <taxon>Pseudomonadati</taxon>
        <taxon>Pseudomonadota</taxon>
        <taxon>Gammaproteobacteria</taxon>
        <taxon>Alteromonadales</taxon>
        <taxon>Shewanellaceae</taxon>
        <taxon>Shewanella</taxon>
    </lineage>
</organism>